<gene>
    <name evidence="5" type="ORF">ACCQ41_03020</name>
</gene>
<keyword evidence="4" id="KW-0720">Serine protease</keyword>
<dbReference type="InterPro" id="IPR029062">
    <property type="entry name" value="Class_I_gatase-like"/>
</dbReference>
<evidence type="ECO:0000256" key="3">
    <source>
        <dbReference type="ARBA" id="ARBA00022801"/>
    </source>
</evidence>
<evidence type="ECO:0000256" key="4">
    <source>
        <dbReference type="ARBA" id="ARBA00022825"/>
    </source>
</evidence>
<evidence type="ECO:0000313" key="6">
    <source>
        <dbReference type="Proteomes" id="UP001637996"/>
    </source>
</evidence>
<comment type="similarity">
    <text evidence="1">Belongs to the peptidase S51 family.</text>
</comment>
<evidence type="ECO:0000313" key="5">
    <source>
        <dbReference type="EMBL" id="MFO3665224.1"/>
    </source>
</evidence>
<keyword evidence="6" id="KW-1185">Reference proteome</keyword>
<evidence type="ECO:0000256" key="2">
    <source>
        <dbReference type="ARBA" id="ARBA00022670"/>
    </source>
</evidence>
<dbReference type="Proteomes" id="UP001637996">
    <property type="component" value="Unassembled WGS sequence"/>
</dbReference>
<dbReference type="SUPFAM" id="SSF52317">
    <property type="entry name" value="Class I glutamine amidotransferase-like"/>
    <property type="match status" value="1"/>
</dbReference>
<keyword evidence="2" id="KW-0645">Protease</keyword>
<dbReference type="Gene3D" id="3.40.50.880">
    <property type="match status" value="1"/>
</dbReference>
<accession>A0ABW9M8F7</accession>
<keyword evidence="3" id="KW-0378">Hydrolase</keyword>
<sequence>MNIFLSSSLVGAKNGFERFIEKFQAKKITFIATAAEVSPYTQYVDDAREYFLSKGFEIKDLEVSKVSEEQAKEIINHTEILYVSGGNTFYLLQELKKKDLLELIKEKVDEGMVYIGESAGLVIASPDIAYIKYMDDPKAAPELKSTKALNLVEFYPLPHWGEEPFKEAAEKIHKAYKDSLQLIEIDNKGAIIHKGDDRFDVDFGDFY</sequence>
<reference evidence="5 6" key="1">
    <citation type="journal article" date="2025" name="Anaerobe">
        <title>Description of Anaerococcus kampingiae sp. nov., Anaerococcus groningensis sp. nov., Anaerococcus martiniensis sp. nov., and Anaerococcus cruorum sp. nov., isolated from human clinical specimens.</title>
        <authorList>
            <person name="Boiten K.E."/>
            <person name="Meijer J."/>
            <person name="van Wezel E.M."/>
            <person name="Veloo A.C.M."/>
        </authorList>
    </citation>
    <scope>NUCLEOTIDE SEQUENCE [LARGE SCALE GENOMIC DNA]</scope>
    <source>
        <strain evidence="5 6">ENR0831</strain>
    </source>
</reference>
<dbReference type="InterPro" id="IPR005320">
    <property type="entry name" value="Peptidase_S51"/>
</dbReference>
<dbReference type="RefSeq" id="WP_410030933.1">
    <property type="nucleotide sequence ID" value="NZ_JBGMEI010000003.1"/>
</dbReference>
<dbReference type="EMBL" id="JBGMEI010000003">
    <property type="protein sequence ID" value="MFO3665224.1"/>
    <property type="molecule type" value="Genomic_DNA"/>
</dbReference>
<name>A0ABW9M8F7_9FIRM</name>
<dbReference type="PANTHER" id="PTHR20842:SF0">
    <property type="entry name" value="ALPHA-ASPARTYL DIPEPTIDASE"/>
    <property type="match status" value="1"/>
</dbReference>
<proteinExistence type="inferred from homology"/>
<comment type="caution">
    <text evidence="5">The sequence shown here is derived from an EMBL/GenBank/DDBJ whole genome shotgun (WGS) entry which is preliminary data.</text>
</comment>
<organism evidence="5 6">
    <name type="scientific">Anaerococcus martiniensis</name>
    <dbReference type="NCBI Taxonomy" id="3115615"/>
    <lineage>
        <taxon>Bacteria</taxon>
        <taxon>Bacillati</taxon>
        <taxon>Bacillota</taxon>
        <taxon>Tissierellia</taxon>
        <taxon>Tissierellales</taxon>
        <taxon>Peptoniphilaceae</taxon>
        <taxon>Anaerococcus</taxon>
    </lineage>
</organism>
<dbReference type="PANTHER" id="PTHR20842">
    <property type="entry name" value="PROTEASE S51 ALPHA-ASPARTYL DIPEPTIDASE"/>
    <property type="match status" value="1"/>
</dbReference>
<protein>
    <submittedName>
        <fullName evidence="5">Type 1 glutamine amidotransferase-like domain-containing protein</fullName>
    </submittedName>
</protein>
<evidence type="ECO:0000256" key="1">
    <source>
        <dbReference type="ARBA" id="ARBA00006534"/>
    </source>
</evidence>
<dbReference type="Pfam" id="PF03575">
    <property type="entry name" value="Peptidase_S51"/>
    <property type="match status" value="1"/>
</dbReference>